<feature type="active site" description="Proton acceptor" evidence="3">
    <location>
        <position position="185"/>
    </location>
</feature>
<evidence type="ECO:0000256" key="1">
    <source>
        <dbReference type="ARBA" id="ARBA00022898"/>
    </source>
</evidence>
<gene>
    <name evidence="6" type="ORF">FEV53_15525</name>
</gene>
<dbReference type="PANTHER" id="PTHR30244">
    <property type="entry name" value="TRANSAMINASE"/>
    <property type="match status" value="1"/>
</dbReference>
<feature type="modified residue" description="N6-(pyridoxal phosphate)lysine" evidence="4">
    <location>
        <position position="185"/>
    </location>
</feature>
<evidence type="ECO:0000313" key="6">
    <source>
        <dbReference type="EMBL" id="TRD15633.1"/>
    </source>
</evidence>
<dbReference type="InterPro" id="IPR000653">
    <property type="entry name" value="DegT/StrS_aminotransferase"/>
</dbReference>
<dbReference type="RefSeq" id="WP_142835709.1">
    <property type="nucleotide sequence ID" value="NZ_VFSV01000037.1"/>
</dbReference>
<dbReference type="Pfam" id="PF01041">
    <property type="entry name" value="DegT_DnrJ_EryC1"/>
    <property type="match status" value="1"/>
</dbReference>
<dbReference type="GO" id="GO:0030170">
    <property type="term" value="F:pyridoxal phosphate binding"/>
    <property type="evidence" value="ECO:0007669"/>
    <property type="project" value="TreeGrafter"/>
</dbReference>
<dbReference type="Gene3D" id="3.40.640.10">
    <property type="entry name" value="Type I PLP-dependent aspartate aminotransferase-like (Major domain)"/>
    <property type="match status" value="1"/>
</dbReference>
<dbReference type="EMBL" id="VFSV01000037">
    <property type="protein sequence ID" value="TRD15633.1"/>
    <property type="molecule type" value="Genomic_DNA"/>
</dbReference>
<name>A0A547PNA7_9RHOB</name>
<evidence type="ECO:0000313" key="7">
    <source>
        <dbReference type="Proteomes" id="UP000318590"/>
    </source>
</evidence>
<keyword evidence="7" id="KW-1185">Reference proteome</keyword>
<dbReference type="GO" id="GO:0000271">
    <property type="term" value="P:polysaccharide biosynthetic process"/>
    <property type="evidence" value="ECO:0007669"/>
    <property type="project" value="TreeGrafter"/>
</dbReference>
<dbReference type="InterPro" id="IPR015424">
    <property type="entry name" value="PyrdxlP-dep_Trfase"/>
</dbReference>
<evidence type="ECO:0000256" key="2">
    <source>
        <dbReference type="ARBA" id="ARBA00037999"/>
    </source>
</evidence>
<protein>
    <recommendedName>
        <fullName evidence="8">Aminotransferase class I/II-fold pyridoxal phosphate-dependent enzyme</fullName>
    </recommendedName>
</protein>
<dbReference type="GO" id="GO:0008483">
    <property type="term" value="F:transaminase activity"/>
    <property type="evidence" value="ECO:0007669"/>
    <property type="project" value="TreeGrafter"/>
</dbReference>
<keyword evidence="1 4" id="KW-0663">Pyridoxal phosphate</keyword>
<evidence type="ECO:0000256" key="4">
    <source>
        <dbReference type="PIRSR" id="PIRSR000390-2"/>
    </source>
</evidence>
<dbReference type="InterPro" id="IPR015421">
    <property type="entry name" value="PyrdxlP-dep_Trfase_major"/>
</dbReference>
<dbReference type="Proteomes" id="UP000318590">
    <property type="component" value="Unassembled WGS sequence"/>
</dbReference>
<dbReference type="PANTHER" id="PTHR30244:SF9">
    <property type="entry name" value="PROTEIN RV3402C"/>
    <property type="match status" value="1"/>
</dbReference>
<organism evidence="6 7">
    <name type="scientific">Palleronia caenipelagi</name>
    <dbReference type="NCBI Taxonomy" id="2489174"/>
    <lineage>
        <taxon>Bacteria</taxon>
        <taxon>Pseudomonadati</taxon>
        <taxon>Pseudomonadota</taxon>
        <taxon>Alphaproteobacteria</taxon>
        <taxon>Rhodobacterales</taxon>
        <taxon>Roseobacteraceae</taxon>
        <taxon>Palleronia</taxon>
    </lineage>
</organism>
<proteinExistence type="inferred from homology"/>
<evidence type="ECO:0000256" key="5">
    <source>
        <dbReference type="RuleBase" id="RU004508"/>
    </source>
</evidence>
<evidence type="ECO:0000256" key="3">
    <source>
        <dbReference type="PIRSR" id="PIRSR000390-1"/>
    </source>
</evidence>
<comment type="caution">
    <text evidence="6">The sequence shown here is derived from an EMBL/GenBank/DDBJ whole genome shotgun (WGS) entry which is preliminary data.</text>
</comment>
<dbReference type="AlphaFoldDB" id="A0A547PNA7"/>
<accession>A0A547PNA7</accession>
<dbReference type="SUPFAM" id="SSF53383">
    <property type="entry name" value="PLP-dependent transferases"/>
    <property type="match status" value="1"/>
</dbReference>
<dbReference type="OrthoDB" id="9768668at2"/>
<sequence>MSLRLLSPDFPAPENWVPYLAASYDAGQFSNFGPNERELSCALMADLDNGREPVLVSSATAGLTGVLMALGIRGKVAVPAFTFPATASAVFQAGAEPVAVDCDLRTWEMCPEALRQTLEAGGISAVFHVRSFGYCRDISEIERVVEAHDLPLIVDAAAAYGGEDPDGRRVGYAGVAEVFSFHATKPFAIGEGGAVFVAPELAAEVRTAINFGLAGGAGGDRWGLNGKLSETTAAIGRATLAQFPETLSYRRAQAAGWHQALADIAGDAVMLPSGHGNPPWQLFSFRVPGVDAAAVKAALADEQIDSRVYYTPTVSSRWQAPEPPNAVQLSQDMLSLPMGRHVTPSVQIEVAGKLRRILDKLADA</sequence>
<reference evidence="6 7" key="1">
    <citation type="submission" date="2019-06" db="EMBL/GenBank/DDBJ databases">
        <title>Paenimaribius caenipelagi gen. nov., sp. nov., isolated from a tidal flat.</title>
        <authorList>
            <person name="Yoon J.-H."/>
        </authorList>
    </citation>
    <scope>NUCLEOTIDE SEQUENCE [LARGE SCALE GENOMIC DNA]</scope>
    <source>
        <strain evidence="6 7">JBTF-M29</strain>
    </source>
</reference>
<comment type="similarity">
    <text evidence="2 5">Belongs to the DegT/DnrJ/EryC1 family.</text>
</comment>
<evidence type="ECO:0008006" key="8">
    <source>
        <dbReference type="Google" id="ProtNLM"/>
    </source>
</evidence>
<dbReference type="PIRSF" id="PIRSF000390">
    <property type="entry name" value="PLP_StrS"/>
    <property type="match status" value="1"/>
</dbReference>